<feature type="non-terminal residue" evidence="1">
    <location>
        <position position="1"/>
    </location>
</feature>
<proteinExistence type="predicted"/>
<sequence>INGIEVDETKTFTYYQPSAYIRIRNDKKKEIQVEKELLMTYSQYIEKGNLDEKYGLGFD</sequence>
<evidence type="ECO:0000313" key="1">
    <source>
        <dbReference type="EMBL" id="CAG8809099.1"/>
    </source>
</evidence>
<keyword evidence="2" id="KW-1185">Reference proteome</keyword>
<organism evidence="1 2">
    <name type="scientific">Gigaspora margarita</name>
    <dbReference type="NCBI Taxonomy" id="4874"/>
    <lineage>
        <taxon>Eukaryota</taxon>
        <taxon>Fungi</taxon>
        <taxon>Fungi incertae sedis</taxon>
        <taxon>Mucoromycota</taxon>
        <taxon>Glomeromycotina</taxon>
        <taxon>Glomeromycetes</taxon>
        <taxon>Diversisporales</taxon>
        <taxon>Gigasporaceae</taxon>
        <taxon>Gigaspora</taxon>
    </lineage>
</organism>
<dbReference type="EMBL" id="CAJVQB010026686">
    <property type="protein sequence ID" value="CAG8809099.1"/>
    <property type="molecule type" value="Genomic_DNA"/>
</dbReference>
<accession>A0ABN7W085</accession>
<gene>
    <name evidence="1" type="ORF">GMARGA_LOCUS24822</name>
</gene>
<evidence type="ECO:0000313" key="2">
    <source>
        <dbReference type="Proteomes" id="UP000789901"/>
    </source>
</evidence>
<dbReference type="Proteomes" id="UP000789901">
    <property type="component" value="Unassembled WGS sequence"/>
</dbReference>
<comment type="caution">
    <text evidence="1">The sequence shown here is derived from an EMBL/GenBank/DDBJ whole genome shotgun (WGS) entry which is preliminary data.</text>
</comment>
<reference evidence="1 2" key="1">
    <citation type="submission" date="2021-06" db="EMBL/GenBank/DDBJ databases">
        <authorList>
            <person name="Kallberg Y."/>
            <person name="Tangrot J."/>
            <person name="Rosling A."/>
        </authorList>
    </citation>
    <scope>NUCLEOTIDE SEQUENCE [LARGE SCALE GENOMIC DNA]</scope>
    <source>
        <strain evidence="1 2">120-4 pot B 10/14</strain>
    </source>
</reference>
<protein>
    <submittedName>
        <fullName evidence="1">25893_t:CDS:1</fullName>
    </submittedName>
</protein>
<name>A0ABN7W085_GIGMA</name>